<keyword evidence="4 6" id="KW-1133">Transmembrane helix</keyword>
<organism evidence="7 8">
    <name type="scientific">Trypanosoma rangeli SC58</name>
    <dbReference type="NCBI Taxonomy" id="429131"/>
    <lineage>
        <taxon>Eukaryota</taxon>
        <taxon>Discoba</taxon>
        <taxon>Euglenozoa</taxon>
        <taxon>Kinetoplastea</taxon>
        <taxon>Metakinetoplastina</taxon>
        <taxon>Trypanosomatida</taxon>
        <taxon>Trypanosomatidae</taxon>
        <taxon>Trypanosoma</taxon>
        <taxon>Herpetosoma</taxon>
    </lineage>
</organism>
<dbReference type="VEuPathDB" id="TriTrypDB:TRSC58_05775"/>
<sequence>MIPRLSSSSRWVSRLPEFASRALQVDQMELDSALSQMYSLCLKPSLVSKMSKARKMTKNHYHRDDPAFLVLQVLALVITVVAYGLALKGSPLQIIYNILYEVGVTYLLIGVIMTTLTWVFANQFLMSSSGHLHEVSREADWHYSFDIHCNGFFPYFVWTRVIQFMLLPLLLQPSFLACLISNCLYMVGYVLYAYIVFLGYLELPMLVQQQKLVYPVPVIVVFMLFITIFVRCNFSQWNLSQMWQG</sequence>
<dbReference type="Pfam" id="PF05216">
    <property type="entry name" value="UNC-50"/>
    <property type="match status" value="1"/>
</dbReference>
<accession>A0A061IV74</accession>
<evidence type="ECO:0000256" key="5">
    <source>
        <dbReference type="ARBA" id="ARBA00023136"/>
    </source>
</evidence>
<name>A0A061IV74_TRYRA</name>
<evidence type="ECO:0000256" key="1">
    <source>
        <dbReference type="ARBA" id="ARBA00004141"/>
    </source>
</evidence>
<feature type="transmembrane region" description="Helical" evidence="6">
    <location>
        <begin position="213"/>
        <end position="234"/>
    </location>
</feature>
<dbReference type="PANTHER" id="PTHR12841">
    <property type="entry name" value="PROTEIN UNC-50 HOMOLOG"/>
    <property type="match status" value="1"/>
</dbReference>
<comment type="caution">
    <text evidence="7">The sequence shown here is derived from an EMBL/GenBank/DDBJ whole genome shotgun (WGS) entry which is preliminary data.</text>
</comment>
<reference evidence="7 8" key="1">
    <citation type="submission" date="2013-07" db="EMBL/GenBank/DDBJ databases">
        <authorList>
            <person name="Stoco P.H."/>
            <person name="Wagner G."/>
            <person name="Gerber A."/>
            <person name="Zaha A."/>
            <person name="Thompson C."/>
            <person name="Bartholomeu D.C."/>
            <person name="Luckemeyer D.D."/>
            <person name="Bahia D."/>
            <person name="Loreto E."/>
            <person name="Prestes E.B."/>
            <person name="Lima F.M."/>
            <person name="Rodrigues-Luiz G."/>
            <person name="Vallejo G.A."/>
            <person name="Filho J.F."/>
            <person name="Monteiro K.M."/>
            <person name="Tyler K.M."/>
            <person name="de Almeida L.G."/>
            <person name="Ortiz M.F."/>
            <person name="Siervo M.A."/>
            <person name="de Moraes M.H."/>
            <person name="Cunha O.L."/>
            <person name="Mendonca-Neto R."/>
            <person name="Silva R."/>
            <person name="Teixeira S.M."/>
            <person name="Murta S.M."/>
            <person name="Sincero T.C."/>
            <person name="Mendes T.A."/>
            <person name="Urmenyi T.P."/>
            <person name="Silva V.G."/>
            <person name="da Rocha W.D."/>
            <person name="Andersson B."/>
            <person name="Romanha A.J."/>
            <person name="Steindel M."/>
            <person name="de Vasconcelos A.T."/>
            <person name="Grisard E.C."/>
        </authorList>
    </citation>
    <scope>NUCLEOTIDE SEQUENCE [LARGE SCALE GENOMIC DNA]</scope>
    <source>
        <strain evidence="7 8">SC58</strain>
    </source>
</reference>
<evidence type="ECO:0008006" key="9">
    <source>
        <dbReference type="Google" id="ProtNLM"/>
    </source>
</evidence>
<evidence type="ECO:0000256" key="3">
    <source>
        <dbReference type="ARBA" id="ARBA00022692"/>
    </source>
</evidence>
<evidence type="ECO:0000313" key="8">
    <source>
        <dbReference type="Proteomes" id="UP000031737"/>
    </source>
</evidence>
<dbReference type="EMBL" id="AUPL01005775">
    <property type="protein sequence ID" value="ESL06549.1"/>
    <property type="molecule type" value="Genomic_DNA"/>
</dbReference>
<keyword evidence="3 6" id="KW-0812">Transmembrane</keyword>
<dbReference type="InterPro" id="IPR007881">
    <property type="entry name" value="UNC-50"/>
</dbReference>
<dbReference type="Proteomes" id="UP000031737">
    <property type="component" value="Unassembled WGS sequence"/>
</dbReference>
<proteinExistence type="inferred from homology"/>
<evidence type="ECO:0000256" key="4">
    <source>
        <dbReference type="ARBA" id="ARBA00022989"/>
    </source>
</evidence>
<dbReference type="GO" id="GO:0000139">
    <property type="term" value="C:Golgi membrane"/>
    <property type="evidence" value="ECO:0007669"/>
    <property type="project" value="TreeGrafter"/>
</dbReference>
<feature type="transmembrane region" description="Helical" evidence="6">
    <location>
        <begin position="183"/>
        <end position="201"/>
    </location>
</feature>
<feature type="transmembrane region" description="Helical" evidence="6">
    <location>
        <begin position="152"/>
        <end position="171"/>
    </location>
</feature>
<feature type="transmembrane region" description="Helical" evidence="6">
    <location>
        <begin position="66"/>
        <end position="86"/>
    </location>
</feature>
<gene>
    <name evidence="7" type="ORF">TRSC58_05775</name>
</gene>
<comment type="subcellular location">
    <subcellularLocation>
        <location evidence="1">Membrane</location>
        <topology evidence="1">Multi-pass membrane protein</topology>
    </subcellularLocation>
</comment>
<feature type="transmembrane region" description="Helical" evidence="6">
    <location>
        <begin position="98"/>
        <end position="121"/>
    </location>
</feature>
<protein>
    <recommendedName>
        <fullName evidence="9">Unc-50 related protein</fullName>
    </recommendedName>
</protein>
<dbReference type="OrthoDB" id="10027013at2759"/>
<dbReference type="PANTHER" id="PTHR12841:SF6">
    <property type="entry name" value="PROTEIN UNC-50 HOMOLOG"/>
    <property type="match status" value="1"/>
</dbReference>
<evidence type="ECO:0000256" key="6">
    <source>
        <dbReference type="SAM" id="Phobius"/>
    </source>
</evidence>
<evidence type="ECO:0000313" key="7">
    <source>
        <dbReference type="EMBL" id="ESL06549.1"/>
    </source>
</evidence>
<keyword evidence="5 6" id="KW-0472">Membrane</keyword>
<keyword evidence="8" id="KW-1185">Reference proteome</keyword>
<evidence type="ECO:0000256" key="2">
    <source>
        <dbReference type="ARBA" id="ARBA00006293"/>
    </source>
</evidence>
<comment type="similarity">
    <text evidence="2">Belongs to the unc-50 family.</text>
</comment>
<dbReference type="AlphaFoldDB" id="A0A061IV74"/>